<proteinExistence type="predicted"/>
<reference evidence="3" key="1">
    <citation type="submission" date="2017-11" db="EMBL/GenBank/DDBJ databases">
        <authorList>
            <person name="Kuznetsova I."/>
            <person name="Sazanova A."/>
            <person name="Chirak E."/>
            <person name="Safronova V."/>
            <person name="Willems A."/>
        </authorList>
    </citation>
    <scope>NUCLEOTIDE SEQUENCE [LARGE SCALE GENOMIC DNA]</scope>
    <source>
        <strain evidence="3">PEPV15</strain>
    </source>
</reference>
<evidence type="ECO:0000313" key="3">
    <source>
        <dbReference type="Proteomes" id="UP000241158"/>
    </source>
</evidence>
<comment type="caution">
    <text evidence="2">The sequence shown here is derived from an EMBL/GenBank/DDBJ whole genome shotgun (WGS) entry which is preliminary data.</text>
</comment>
<gene>
    <name evidence="2" type="ORF">CU100_25045</name>
</gene>
<evidence type="ECO:0000256" key="1">
    <source>
        <dbReference type="SAM" id="MobiDB-lite"/>
    </source>
</evidence>
<dbReference type="Proteomes" id="UP000241158">
    <property type="component" value="Unassembled WGS sequence"/>
</dbReference>
<accession>A0A2P7AKV2</accession>
<dbReference type="AlphaFoldDB" id="A0A2P7AKV2"/>
<protein>
    <submittedName>
        <fullName evidence="2">Uncharacterized protein</fullName>
    </submittedName>
</protein>
<name>A0A2P7AKV2_9HYPH</name>
<dbReference type="EMBL" id="PGGN01000007">
    <property type="protein sequence ID" value="PSH54845.1"/>
    <property type="molecule type" value="Genomic_DNA"/>
</dbReference>
<sequence length="78" mass="8646">MGKTLRRRQNDGMGNSQEHFADAAQAGSACFAQSEVLQIFLPASMRGQSLFAGCHVKMDGRQIGHNGREMYDVQEDRT</sequence>
<feature type="region of interest" description="Disordered" evidence="1">
    <location>
        <begin position="1"/>
        <end position="20"/>
    </location>
</feature>
<keyword evidence="3" id="KW-1185">Reference proteome</keyword>
<organism evidence="2 3">
    <name type="scientific">Phyllobacterium endophyticum</name>
    <dbReference type="NCBI Taxonomy" id="1149773"/>
    <lineage>
        <taxon>Bacteria</taxon>
        <taxon>Pseudomonadati</taxon>
        <taxon>Pseudomonadota</taxon>
        <taxon>Alphaproteobacteria</taxon>
        <taxon>Hyphomicrobiales</taxon>
        <taxon>Phyllobacteriaceae</taxon>
        <taxon>Phyllobacterium</taxon>
    </lineage>
</organism>
<evidence type="ECO:0000313" key="2">
    <source>
        <dbReference type="EMBL" id="PSH54845.1"/>
    </source>
</evidence>